<dbReference type="EMBL" id="JAGTJQ010000004">
    <property type="protein sequence ID" value="KAH7032887.1"/>
    <property type="molecule type" value="Genomic_DNA"/>
</dbReference>
<feature type="compositionally biased region" description="Low complexity" evidence="5">
    <location>
        <begin position="429"/>
        <end position="440"/>
    </location>
</feature>
<evidence type="ECO:0000256" key="4">
    <source>
        <dbReference type="ARBA" id="ARBA00023136"/>
    </source>
</evidence>
<feature type="region of interest" description="Disordered" evidence="5">
    <location>
        <begin position="424"/>
        <end position="452"/>
    </location>
</feature>
<evidence type="ECO:0000256" key="1">
    <source>
        <dbReference type="ARBA" id="ARBA00004141"/>
    </source>
</evidence>
<keyword evidence="3 6" id="KW-1133">Transmembrane helix</keyword>
<evidence type="ECO:0000256" key="2">
    <source>
        <dbReference type="ARBA" id="ARBA00022692"/>
    </source>
</evidence>
<name>A0A9P8YB03_9PEZI</name>
<dbReference type="PANTHER" id="PTHR23423">
    <property type="entry name" value="ORGANIC SOLUTE TRANSPORTER-RELATED"/>
    <property type="match status" value="1"/>
</dbReference>
<keyword evidence="4 6" id="KW-0472">Membrane</keyword>
<feature type="region of interest" description="Disordered" evidence="5">
    <location>
        <begin position="312"/>
        <end position="331"/>
    </location>
</feature>
<feature type="compositionally biased region" description="Low complexity" evidence="5">
    <location>
        <begin position="316"/>
        <end position="326"/>
    </location>
</feature>
<reference evidence="7" key="1">
    <citation type="journal article" date="2021" name="Nat. Commun.">
        <title>Genetic determinants of endophytism in the Arabidopsis root mycobiome.</title>
        <authorList>
            <person name="Mesny F."/>
            <person name="Miyauchi S."/>
            <person name="Thiergart T."/>
            <person name="Pickel B."/>
            <person name="Atanasova L."/>
            <person name="Karlsson M."/>
            <person name="Huettel B."/>
            <person name="Barry K.W."/>
            <person name="Haridas S."/>
            <person name="Chen C."/>
            <person name="Bauer D."/>
            <person name="Andreopoulos W."/>
            <person name="Pangilinan J."/>
            <person name="LaButti K."/>
            <person name="Riley R."/>
            <person name="Lipzen A."/>
            <person name="Clum A."/>
            <person name="Drula E."/>
            <person name="Henrissat B."/>
            <person name="Kohler A."/>
            <person name="Grigoriev I.V."/>
            <person name="Martin F.M."/>
            <person name="Hacquard S."/>
        </authorList>
    </citation>
    <scope>NUCLEOTIDE SEQUENCE</scope>
    <source>
        <strain evidence="7">MPI-CAGE-CH-0230</strain>
    </source>
</reference>
<evidence type="ECO:0000313" key="8">
    <source>
        <dbReference type="Proteomes" id="UP000756346"/>
    </source>
</evidence>
<dbReference type="GeneID" id="70177279"/>
<dbReference type="InterPro" id="IPR005178">
    <property type="entry name" value="Ostalpha/TMEM184C"/>
</dbReference>
<keyword evidence="2 6" id="KW-0812">Transmembrane</keyword>
<feature type="transmembrane region" description="Helical" evidence="6">
    <location>
        <begin position="201"/>
        <end position="219"/>
    </location>
</feature>
<comment type="subcellular location">
    <subcellularLocation>
        <location evidence="1">Membrane</location>
        <topology evidence="1">Multi-pass membrane protein</topology>
    </subcellularLocation>
</comment>
<organism evidence="7 8">
    <name type="scientific">Microdochium trichocladiopsis</name>
    <dbReference type="NCBI Taxonomy" id="1682393"/>
    <lineage>
        <taxon>Eukaryota</taxon>
        <taxon>Fungi</taxon>
        <taxon>Dikarya</taxon>
        <taxon>Ascomycota</taxon>
        <taxon>Pezizomycotina</taxon>
        <taxon>Sordariomycetes</taxon>
        <taxon>Xylariomycetidae</taxon>
        <taxon>Xylariales</taxon>
        <taxon>Microdochiaceae</taxon>
        <taxon>Microdochium</taxon>
    </lineage>
</organism>
<evidence type="ECO:0000313" key="7">
    <source>
        <dbReference type="EMBL" id="KAH7032887.1"/>
    </source>
</evidence>
<gene>
    <name evidence="7" type="ORF">B0I36DRAFT_101902</name>
</gene>
<dbReference type="OrthoDB" id="5348404at2759"/>
<feature type="transmembrane region" description="Helical" evidence="6">
    <location>
        <begin position="279"/>
        <end position="302"/>
    </location>
</feature>
<dbReference type="RefSeq" id="XP_046013719.1">
    <property type="nucleotide sequence ID" value="XM_046147733.1"/>
</dbReference>
<evidence type="ECO:0000256" key="3">
    <source>
        <dbReference type="ARBA" id="ARBA00022989"/>
    </source>
</evidence>
<dbReference type="GO" id="GO:0016020">
    <property type="term" value="C:membrane"/>
    <property type="evidence" value="ECO:0007669"/>
    <property type="project" value="UniProtKB-SubCell"/>
</dbReference>
<dbReference type="SMART" id="SM01417">
    <property type="entry name" value="Solute_trans_a"/>
    <property type="match status" value="1"/>
</dbReference>
<evidence type="ECO:0000256" key="5">
    <source>
        <dbReference type="SAM" id="MobiDB-lite"/>
    </source>
</evidence>
<comment type="caution">
    <text evidence="7">The sequence shown here is derived from an EMBL/GenBank/DDBJ whole genome shotgun (WGS) entry which is preliminary data.</text>
</comment>
<sequence length="452" mass="51481">MFGNNSGQKCNLTVRYVQTPTEPIIGDIQFHRLNLMVSGSCNVFAFLLVSGLMWCHATHMSNPKEQLDIMRIALLIPCYAILTLAAVYDANAWPFVKPWIEVCQGYALANFWILICRFTARLPCNSERHDHPQETRDLFFAPLVALSRKQRRRPLTLKRYRRHWVYIMQGPLVTLLVAVCTNIVEPLAYTCKLRHERALRMALSCTTIASMVMSMWTAIRHCGTLRSELWPHRAMFKMLSFKLILGLYIILEVIYMFLDAVRPSPLEPTALLSAADIEVGVPLMATSCELVLFAVFFCWAYSVTPYRIPSSPAPPTTTATTTASSSSPPPAEFGKIEATTYQGTNHHHHEQQQRRHYQGGPFGLKAWWMMLNHGDMLKGFLFPFVYMEEAASGGYTGQPPRAREDKWRYKWFWKLFCWGKRRENGKRPVTSSGSSESGTEVGHDISLGNMAK</sequence>
<dbReference type="Pfam" id="PF03619">
    <property type="entry name" value="Solute_trans_a"/>
    <property type="match status" value="1"/>
</dbReference>
<accession>A0A9P8YB03</accession>
<dbReference type="AlphaFoldDB" id="A0A9P8YB03"/>
<protein>
    <submittedName>
        <fullName evidence="7">Organic solute transporter Ostalpha-domain-containing protein</fullName>
    </submittedName>
</protein>
<dbReference type="Proteomes" id="UP000756346">
    <property type="component" value="Unassembled WGS sequence"/>
</dbReference>
<proteinExistence type="predicted"/>
<keyword evidence="8" id="KW-1185">Reference proteome</keyword>
<feature type="transmembrane region" description="Helical" evidence="6">
    <location>
        <begin position="35"/>
        <end position="57"/>
    </location>
</feature>
<evidence type="ECO:0000256" key="6">
    <source>
        <dbReference type="SAM" id="Phobius"/>
    </source>
</evidence>
<feature type="transmembrane region" description="Helical" evidence="6">
    <location>
        <begin position="164"/>
        <end position="189"/>
    </location>
</feature>
<feature type="transmembrane region" description="Helical" evidence="6">
    <location>
        <begin position="239"/>
        <end position="258"/>
    </location>
</feature>
<feature type="transmembrane region" description="Helical" evidence="6">
    <location>
        <begin position="69"/>
        <end position="88"/>
    </location>
</feature>